<feature type="transmembrane region" description="Helical" evidence="1">
    <location>
        <begin position="56"/>
        <end position="82"/>
    </location>
</feature>
<keyword evidence="1" id="KW-1133">Transmembrane helix</keyword>
<evidence type="ECO:0000313" key="2">
    <source>
        <dbReference type="EMBL" id="EQB57969.1"/>
    </source>
</evidence>
<protein>
    <submittedName>
        <fullName evidence="2">Uncharacterized protein</fullName>
    </submittedName>
</protein>
<dbReference type="STRING" id="1237896.T0L0L7"/>
<keyword evidence="1" id="KW-0812">Transmembrane</keyword>
<dbReference type="OrthoDB" id="5362512at2759"/>
<accession>T0L0L7</accession>
<proteinExistence type="predicted"/>
<keyword evidence="1" id="KW-0472">Membrane</keyword>
<feature type="transmembrane region" description="Helical" evidence="1">
    <location>
        <begin position="9"/>
        <end position="36"/>
    </location>
</feature>
<dbReference type="HOGENOM" id="CLU_839397_0_0_1"/>
<dbReference type="Proteomes" id="UP000015530">
    <property type="component" value="Unassembled WGS sequence"/>
</dbReference>
<reference evidence="3" key="1">
    <citation type="journal article" date="2013" name="Mol. Plant Microbe Interact.">
        <title>Global aspects of pacC regulation of pathogenicity genes in Colletotrichum gloeosporioides as revealed by transcriptome analysis.</title>
        <authorList>
            <person name="Alkan N."/>
            <person name="Meng X."/>
            <person name="Friedlander G."/>
            <person name="Reuveni E."/>
            <person name="Sukno S."/>
            <person name="Sherman A."/>
            <person name="Thon M."/>
            <person name="Fluhr R."/>
            <person name="Prusky D."/>
        </authorList>
    </citation>
    <scope>NUCLEOTIDE SEQUENCE [LARGE SCALE GENOMIC DNA]</scope>
    <source>
        <strain evidence="3">Cg-14</strain>
    </source>
</reference>
<dbReference type="AlphaFoldDB" id="T0L0L7"/>
<dbReference type="EMBL" id="AMYD01000386">
    <property type="protein sequence ID" value="EQB57969.1"/>
    <property type="molecule type" value="Genomic_DNA"/>
</dbReference>
<sequence>MLSTIYSAIIFMAGLGRVHLGIILAELAAVMMDSLWDASGLGSANSGFRDQVQLRFFIYGLAILPAVLAFAMLDALLSVLGLRFEPARNSPLTVAATGAAGSADGLFLQRPGLTFQPQPLTLQQRTAEETLTPITIFPSMPSRLREILNSPLAMRGWAVQERIWSTRVVHFATNSVEGECEGSRATEVNPAGLHPDDESYGWIGSWMIDEVVRLHKHDVGFVLRGWHYFVLYYITTNFTYQLDRLPVIVDLAGIVQERIGRDNRYMDRIWEGSILAGLSWRASGSFLKDAPGSVKNHMRKRGSLPSWSWASVREGMGFFSVREQNRTVYRR</sequence>
<dbReference type="PANTHER" id="PTHR33112">
    <property type="entry name" value="DOMAIN PROTEIN, PUTATIVE-RELATED"/>
    <property type="match status" value="1"/>
</dbReference>
<evidence type="ECO:0000313" key="3">
    <source>
        <dbReference type="Proteomes" id="UP000015530"/>
    </source>
</evidence>
<name>T0L0L7_COLGC</name>
<dbReference type="PANTHER" id="PTHR33112:SF16">
    <property type="entry name" value="HETEROKARYON INCOMPATIBILITY DOMAIN-CONTAINING PROTEIN"/>
    <property type="match status" value="1"/>
</dbReference>
<organism evidence="2 3">
    <name type="scientific">Colletotrichum gloeosporioides (strain Cg-14)</name>
    <name type="common">Anthracnose fungus</name>
    <name type="synonym">Glomerella cingulata</name>
    <dbReference type="NCBI Taxonomy" id="1237896"/>
    <lineage>
        <taxon>Eukaryota</taxon>
        <taxon>Fungi</taxon>
        <taxon>Dikarya</taxon>
        <taxon>Ascomycota</taxon>
        <taxon>Pezizomycotina</taxon>
        <taxon>Sordariomycetes</taxon>
        <taxon>Hypocreomycetidae</taxon>
        <taxon>Glomerellales</taxon>
        <taxon>Glomerellaceae</taxon>
        <taxon>Colletotrichum</taxon>
        <taxon>Colletotrichum gloeosporioides species complex</taxon>
    </lineage>
</organism>
<comment type="caution">
    <text evidence="2">The sequence shown here is derived from an EMBL/GenBank/DDBJ whole genome shotgun (WGS) entry which is preliminary data.</text>
</comment>
<evidence type="ECO:0000256" key="1">
    <source>
        <dbReference type="SAM" id="Phobius"/>
    </source>
</evidence>
<gene>
    <name evidence="2" type="ORF">CGLO_01849</name>
</gene>